<sequence>MQDNISDIDVVREENNNPPNATEDDTPLTIKERFQYFFKTSWRGVVCVITPLIFIPLLTPFPPEDTIIMFVGSMVLAYAVEQSGLHKRLALSTIRAIGYSHYRILFAMSFTTMFVSMWITNTAATTMMVPINFALLKVFEDQNLLSIYEEDASGDRIATDITTCYFCTATFSATIGGIGTLVGTATNLVFKGLFAKAYPDAPEYLSFPNFSIFAIPYMVIMELAMYLLMLVKYLGFLRPKSKAAIKSKLSPEGIEAAKRAVDVEWEKLGRITFWEIMVIILFGGAIVMFFSRSPQIFPGWGDKIAEHFDIKQPKFVQDSAAAMLVGFLMFLLPSHLTIFKNCKAKTYGELTDKPIPSVLRWKEMNEIMPYSFMFLLGGGFALSEAAKKDYSDLNGKIGEMLKNMQSLPNLFIILLIIIFTVFITNFASNVAVCNVIAPIAMQLARETGANPLWYNIAAGFSASYCFCLPVGTPGNLVVQSAASIPTGKMIIAGAGPTAIAIIISWVALCFWAPVIWPDLHILPDWAGMN</sequence>
<keyword evidence="5 8" id="KW-1133">Transmembrane helix</keyword>
<evidence type="ECO:0000256" key="5">
    <source>
        <dbReference type="ARBA" id="ARBA00022989"/>
    </source>
</evidence>
<dbReference type="PANTHER" id="PTHR10283">
    <property type="entry name" value="SOLUTE CARRIER FAMILY 13 MEMBER"/>
    <property type="match status" value="1"/>
</dbReference>
<dbReference type="Pfam" id="PF00939">
    <property type="entry name" value="Na_sulph_symp"/>
    <property type="match status" value="1"/>
</dbReference>
<evidence type="ECO:0000256" key="8">
    <source>
        <dbReference type="SAM" id="Phobius"/>
    </source>
</evidence>
<gene>
    <name evidence="9" type="ORF">O3G_MSEX002316</name>
</gene>
<dbReference type="GO" id="GO:0005886">
    <property type="term" value="C:plasma membrane"/>
    <property type="evidence" value="ECO:0007669"/>
    <property type="project" value="TreeGrafter"/>
</dbReference>
<reference evidence="9" key="2">
    <citation type="submission" date="2020-12" db="EMBL/GenBank/DDBJ databases">
        <authorList>
            <person name="Kanost M."/>
        </authorList>
    </citation>
    <scope>NUCLEOTIDE SEQUENCE</scope>
</reference>
<keyword evidence="6 8" id="KW-0472">Membrane</keyword>
<feature type="region of interest" description="Disordered" evidence="7">
    <location>
        <begin position="1"/>
        <end position="26"/>
    </location>
</feature>
<dbReference type="PROSITE" id="PS01271">
    <property type="entry name" value="NA_SULFATE"/>
    <property type="match status" value="1"/>
</dbReference>
<feature type="transmembrane region" description="Helical" evidence="8">
    <location>
        <begin position="41"/>
        <end position="59"/>
    </location>
</feature>
<evidence type="ECO:0000313" key="10">
    <source>
        <dbReference type="Proteomes" id="UP000791440"/>
    </source>
</evidence>
<evidence type="ECO:0000313" key="9">
    <source>
        <dbReference type="EMBL" id="KAG6442403.1"/>
    </source>
</evidence>
<comment type="subcellular location">
    <subcellularLocation>
        <location evidence="1">Membrane</location>
        <topology evidence="1">Multi-pass membrane protein</topology>
    </subcellularLocation>
</comment>
<feature type="transmembrane region" description="Helical" evidence="8">
    <location>
        <begin position="452"/>
        <end position="478"/>
    </location>
</feature>
<keyword evidence="3" id="KW-0813">Transport</keyword>
<evidence type="ECO:0000256" key="4">
    <source>
        <dbReference type="ARBA" id="ARBA00022692"/>
    </source>
</evidence>
<feature type="transmembrane region" description="Helical" evidence="8">
    <location>
        <begin position="210"/>
        <end position="231"/>
    </location>
</feature>
<feature type="transmembrane region" description="Helical" evidence="8">
    <location>
        <begin position="490"/>
        <end position="516"/>
    </location>
</feature>
<protein>
    <submittedName>
        <fullName evidence="9">Uncharacterized protein</fullName>
    </submittedName>
</protein>
<keyword evidence="10" id="KW-1185">Reference proteome</keyword>
<evidence type="ECO:0000256" key="2">
    <source>
        <dbReference type="ARBA" id="ARBA00006772"/>
    </source>
</evidence>
<comment type="caution">
    <text evidence="9">The sequence shown here is derived from an EMBL/GenBank/DDBJ whole genome shotgun (WGS) entry which is preliminary data.</text>
</comment>
<feature type="transmembrane region" description="Helical" evidence="8">
    <location>
        <begin position="367"/>
        <end position="386"/>
    </location>
</feature>
<organism evidence="9 10">
    <name type="scientific">Manduca sexta</name>
    <name type="common">Tobacco hawkmoth</name>
    <name type="synonym">Tobacco hornworm</name>
    <dbReference type="NCBI Taxonomy" id="7130"/>
    <lineage>
        <taxon>Eukaryota</taxon>
        <taxon>Metazoa</taxon>
        <taxon>Ecdysozoa</taxon>
        <taxon>Arthropoda</taxon>
        <taxon>Hexapoda</taxon>
        <taxon>Insecta</taxon>
        <taxon>Pterygota</taxon>
        <taxon>Neoptera</taxon>
        <taxon>Endopterygota</taxon>
        <taxon>Lepidoptera</taxon>
        <taxon>Glossata</taxon>
        <taxon>Ditrysia</taxon>
        <taxon>Bombycoidea</taxon>
        <taxon>Sphingidae</taxon>
        <taxon>Sphinginae</taxon>
        <taxon>Sphingini</taxon>
        <taxon>Manduca</taxon>
    </lineage>
</organism>
<evidence type="ECO:0000256" key="3">
    <source>
        <dbReference type="ARBA" id="ARBA00022448"/>
    </source>
</evidence>
<dbReference type="InterPro" id="IPR001898">
    <property type="entry name" value="SLC13A/DASS"/>
</dbReference>
<evidence type="ECO:0000256" key="1">
    <source>
        <dbReference type="ARBA" id="ARBA00004141"/>
    </source>
</evidence>
<accession>A0A921YN73</accession>
<feature type="transmembrane region" description="Helical" evidence="8">
    <location>
        <begin position="169"/>
        <end position="190"/>
    </location>
</feature>
<evidence type="ECO:0000256" key="7">
    <source>
        <dbReference type="SAM" id="MobiDB-lite"/>
    </source>
</evidence>
<dbReference type="PANTHER" id="PTHR10283:SF82">
    <property type="entry name" value="SOLUTE CARRIER FAMILY 13 MEMBER 2"/>
    <property type="match status" value="1"/>
</dbReference>
<name>A0A921YN73_MANSE</name>
<dbReference type="GO" id="GO:0015141">
    <property type="term" value="F:succinate transmembrane transporter activity"/>
    <property type="evidence" value="ECO:0007669"/>
    <property type="project" value="TreeGrafter"/>
</dbReference>
<feature type="transmembrane region" description="Helical" evidence="8">
    <location>
        <begin position="271"/>
        <end position="290"/>
    </location>
</feature>
<dbReference type="Proteomes" id="UP000791440">
    <property type="component" value="Unassembled WGS sequence"/>
</dbReference>
<reference evidence="9" key="1">
    <citation type="journal article" date="2016" name="Insect Biochem. Mol. Biol.">
        <title>Multifaceted biological insights from a draft genome sequence of the tobacco hornworm moth, Manduca sexta.</title>
        <authorList>
            <person name="Kanost M.R."/>
            <person name="Arrese E.L."/>
            <person name="Cao X."/>
            <person name="Chen Y.R."/>
            <person name="Chellapilla S."/>
            <person name="Goldsmith M.R."/>
            <person name="Grosse-Wilde E."/>
            <person name="Heckel D.G."/>
            <person name="Herndon N."/>
            <person name="Jiang H."/>
            <person name="Papanicolaou A."/>
            <person name="Qu J."/>
            <person name="Soulages J.L."/>
            <person name="Vogel H."/>
            <person name="Walters J."/>
            <person name="Waterhouse R.M."/>
            <person name="Ahn S.J."/>
            <person name="Almeida F.C."/>
            <person name="An C."/>
            <person name="Aqrawi P."/>
            <person name="Bretschneider A."/>
            <person name="Bryant W.B."/>
            <person name="Bucks S."/>
            <person name="Chao H."/>
            <person name="Chevignon G."/>
            <person name="Christen J.M."/>
            <person name="Clarke D.F."/>
            <person name="Dittmer N.T."/>
            <person name="Ferguson L.C.F."/>
            <person name="Garavelou S."/>
            <person name="Gordon K.H.J."/>
            <person name="Gunaratna R.T."/>
            <person name="Han Y."/>
            <person name="Hauser F."/>
            <person name="He Y."/>
            <person name="Heidel-Fischer H."/>
            <person name="Hirsh A."/>
            <person name="Hu Y."/>
            <person name="Jiang H."/>
            <person name="Kalra D."/>
            <person name="Klinner C."/>
            <person name="Konig C."/>
            <person name="Kovar C."/>
            <person name="Kroll A.R."/>
            <person name="Kuwar S.S."/>
            <person name="Lee S.L."/>
            <person name="Lehman R."/>
            <person name="Li K."/>
            <person name="Li Z."/>
            <person name="Liang H."/>
            <person name="Lovelace S."/>
            <person name="Lu Z."/>
            <person name="Mansfield J.H."/>
            <person name="McCulloch K.J."/>
            <person name="Mathew T."/>
            <person name="Morton B."/>
            <person name="Muzny D.M."/>
            <person name="Neunemann D."/>
            <person name="Ongeri F."/>
            <person name="Pauchet Y."/>
            <person name="Pu L.L."/>
            <person name="Pyrousis I."/>
            <person name="Rao X.J."/>
            <person name="Redding A."/>
            <person name="Roesel C."/>
            <person name="Sanchez-Gracia A."/>
            <person name="Schaack S."/>
            <person name="Shukla A."/>
            <person name="Tetreau G."/>
            <person name="Wang Y."/>
            <person name="Xiong G.H."/>
            <person name="Traut W."/>
            <person name="Walsh T.K."/>
            <person name="Worley K.C."/>
            <person name="Wu D."/>
            <person name="Wu W."/>
            <person name="Wu Y.Q."/>
            <person name="Zhang X."/>
            <person name="Zou Z."/>
            <person name="Zucker H."/>
            <person name="Briscoe A.D."/>
            <person name="Burmester T."/>
            <person name="Clem R.J."/>
            <person name="Feyereisen R."/>
            <person name="Grimmelikhuijzen C.J.P."/>
            <person name="Hamodrakas S.J."/>
            <person name="Hansson B.S."/>
            <person name="Huguet E."/>
            <person name="Jermiin L.S."/>
            <person name="Lan Q."/>
            <person name="Lehman H.K."/>
            <person name="Lorenzen M."/>
            <person name="Merzendorfer H."/>
            <person name="Michalopoulos I."/>
            <person name="Morton D.B."/>
            <person name="Muthukrishnan S."/>
            <person name="Oakeshott J.G."/>
            <person name="Palmer W."/>
            <person name="Park Y."/>
            <person name="Passarelli A.L."/>
            <person name="Rozas J."/>
            <person name="Schwartz L.M."/>
            <person name="Smith W."/>
            <person name="Southgate A."/>
            <person name="Vilcinskas A."/>
            <person name="Vogt R."/>
            <person name="Wang P."/>
            <person name="Werren J."/>
            <person name="Yu X.Q."/>
            <person name="Zhou J.J."/>
            <person name="Brown S.J."/>
            <person name="Scherer S.E."/>
            <person name="Richards S."/>
            <person name="Blissard G.W."/>
        </authorList>
    </citation>
    <scope>NUCLEOTIDE SEQUENCE</scope>
</reference>
<dbReference type="GO" id="GO:0015137">
    <property type="term" value="F:citrate transmembrane transporter activity"/>
    <property type="evidence" value="ECO:0007669"/>
    <property type="project" value="TreeGrafter"/>
</dbReference>
<feature type="transmembrane region" description="Helical" evidence="8">
    <location>
        <begin position="320"/>
        <end position="339"/>
    </location>
</feature>
<dbReference type="InterPro" id="IPR031312">
    <property type="entry name" value="Na/sul_symport_CS"/>
</dbReference>
<dbReference type="EMBL" id="JH668292">
    <property type="protein sequence ID" value="KAG6442403.1"/>
    <property type="molecule type" value="Genomic_DNA"/>
</dbReference>
<feature type="transmembrane region" description="Helical" evidence="8">
    <location>
        <begin position="407"/>
        <end position="440"/>
    </location>
</feature>
<comment type="similarity">
    <text evidence="2">Belongs to the SLC13A/DASS transporter (TC 2.A.47) family. NADC subfamily.</text>
</comment>
<proteinExistence type="inferred from homology"/>
<dbReference type="AlphaFoldDB" id="A0A921YN73"/>
<keyword evidence="4 8" id="KW-0812">Transmembrane</keyword>
<evidence type="ECO:0000256" key="6">
    <source>
        <dbReference type="ARBA" id="ARBA00023136"/>
    </source>
</evidence>